<keyword evidence="6" id="KW-1185">Reference proteome</keyword>
<keyword evidence="2" id="KW-1133">Transmembrane helix</keyword>
<accession>A0A8J4GJ14</accession>
<feature type="transmembrane region" description="Helical" evidence="2">
    <location>
        <begin position="80"/>
        <end position="100"/>
    </location>
</feature>
<dbReference type="PANTHER" id="PTHR36970">
    <property type="entry name" value="UNNAMED PRODUCT"/>
    <property type="match status" value="1"/>
</dbReference>
<evidence type="ECO:0000256" key="1">
    <source>
        <dbReference type="SAM" id="MobiDB-lite"/>
    </source>
</evidence>
<organism evidence="4 5">
    <name type="scientific">Volvox reticuliferus</name>
    <dbReference type="NCBI Taxonomy" id="1737510"/>
    <lineage>
        <taxon>Eukaryota</taxon>
        <taxon>Viridiplantae</taxon>
        <taxon>Chlorophyta</taxon>
        <taxon>core chlorophytes</taxon>
        <taxon>Chlorophyceae</taxon>
        <taxon>CS clade</taxon>
        <taxon>Chlamydomonadales</taxon>
        <taxon>Volvocaceae</taxon>
        <taxon>Volvox</taxon>
    </lineage>
</organism>
<feature type="transmembrane region" description="Helical" evidence="2">
    <location>
        <begin position="250"/>
        <end position="269"/>
    </location>
</feature>
<evidence type="ECO:0000256" key="2">
    <source>
        <dbReference type="SAM" id="Phobius"/>
    </source>
</evidence>
<dbReference type="EMBL" id="BNCQ01000025">
    <property type="protein sequence ID" value="GIM07799.1"/>
    <property type="molecule type" value="Genomic_DNA"/>
</dbReference>
<dbReference type="OrthoDB" id="536576at2759"/>
<dbReference type="AlphaFoldDB" id="A0A8J4GJ14"/>
<feature type="transmembrane region" description="Helical" evidence="2">
    <location>
        <begin position="37"/>
        <end position="68"/>
    </location>
</feature>
<evidence type="ECO:0000313" key="3">
    <source>
        <dbReference type="EMBL" id="GIL82423.1"/>
    </source>
</evidence>
<dbReference type="Proteomes" id="UP000722791">
    <property type="component" value="Unassembled WGS sequence"/>
</dbReference>
<proteinExistence type="predicted"/>
<keyword evidence="2" id="KW-0472">Membrane</keyword>
<dbReference type="EMBL" id="BNCP01000024">
    <property type="protein sequence ID" value="GIL82423.1"/>
    <property type="molecule type" value="Genomic_DNA"/>
</dbReference>
<dbReference type="Proteomes" id="UP000747110">
    <property type="component" value="Unassembled WGS sequence"/>
</dbReference>
<evidence type="ECO:0000313" key="4">
    <source>
        <dbReference type="EMBL" id="GIM07799.1"/>
    </source>
</evidence>
<comment type="caution">
    <text evidence="4">The sequence shown here is derived from an EMBL/GenBank/DDBJ whole genome shotgun (WGS) entry which is preliminary data.</text>
</comment>
<evidence type="ECO:0000313" key="6">
    <source>
        <dbReference type="Proteomes" id="UP000747110"/>
    </source>
</evidence>
<feature type="compositionally biased region" description="Gly residues" evidence="1">
    <location>
        <begin position="375"/>
        <end position="392"/>
    </location>
</feature>
<dbReference type="PANTHER" id="PTHR36970:SF1">
    <property type="entry name" value="BESTROPHIN HOMOLOG"/>
    <property type="match status" value="1"/>
</dbReference>
<protein>
    <submittedName>
        <fullName evidence="4">Uncharacterized protein</fullName>
    </submittedName>
</protein>
<evidence type="ECO:0000313" key="5">
    <source>
        <dbReference type="Proteomes" id="UP000722791"/>
    </source>
</evidence>
<reference evidence="4" key="1">
    <citation type="journal article" date="2021" name="Proc. Natl. Acad. Sci. U.S.A.">
        <title>Three genomes in the algal genus Volvox reveal the fate of a haploid sex-determining region after a transition to homothallism.</title>
        <authorList>
            <person name="Yamamoto K."/>
            <person name="Hamaji T."/>
            <person name="Kawai-Toyooka H."/>
            <person name="Matsuzaki R."/>
            <person name="Takahashi F."/>
            <person name="Nishimura Y."/>
            <person name="Kawachi M."/>
            <person name="Noguchi H."/>
            <person name="Minakuchi Y."/>
            <person name="Umen J.G."/>
            <person name="Toyoda A."/>
            <person name="Nozaki H."/>
        </authorList>
    </citation>
    <scope>NUCLEOTIDE SEQUENCE</scope>
    <source>
        <strain evidence="4">NIES-3785</strain>
        <strain evidence="3">NIES-3786</strain>
    </source>
</reference>
<feature type="region of interest" description="Disordered" evidence="1">
    <location>
        <begin position="375"/>
        <end position="412"/>
    </location>
</feature>
<name>A0A8J4GJ14_9CHLO</name>
<keyword evidence="2" id="KW-0812">Transmembrane</keyword>
<gene>
    <name evidence="3" type="ORF">Vretifemale_11414</name>
    <name evidence="4" type="ORF">Vretimale_11874</name>
</gene>
<sequence>MAKGTIVVSLRSKGLPSFTRSVVFDFRYQAVQFATEFLDVFFAFIVSVACLSWTAWMSIGIMIAALAGTRSSNYESATDAVIIFFMYIVLPLTLLLFFVFSRRDTALRSLSEFKAAFVSLLLGRPVGTTAAQREASDELYRKAATFIEDVRQYLQHRRPYARHFFLPYRSSAPSPNDELLKVSRELGLYLRRVHRGIRDMHMAVARLRETGASEQLAMALENKVTAVHAAVEQLSSIKEMRTPVVLRATFRWLVVVVIPVSMGPAWSHVVMPRNPTFGGIVGVLSHIALMGILDTVAAMEDPFDDTALDGISLFEVLDQVGVMTAPTSDGDGYDTEGLGVGRNTSGGGCDVGDGTSGGATQHPTAHVAMYVNSGGEGGIGTGGDAPGSGGGNSTPSVTDSAGGASSVGPLESPSPVQRLGIPPGAGVPAMHSSVVTSETAVGPPSAMDPYGGGVPSITSPPLQDVGAVIRVPNIPPMPPMPALAGSPVYRTGPAVH</sequence>